<evidence type="ECO:0000313" key="1">
    <source>
        <dbReference type="Proteomes" id="UP000515211"/>
    </source>
</evidence>
<evidence type="ECO:0000313" key="2">
    <source>
        <dbReference type="RefSeq" id="XP_052114072.1"/>
    </source>
</evidence>
<name>A0A9C6TPD5_ARADU</name>
<dbReference type="Proteomes" id="UP000515211">
    <property type="component" value="Chromosome 3"/>
</dbReference>
<reference evidence="2" key="2">
    <citation type="submission" date="2025-08" db="UniProtKB">
        <authorList>
            <consortium name="RefSeq"/>
        </authorList>
    </citation>
    <scope>IDENTIFICATION</scope>
    <source>
        <tissue evidence="2">Whole plant</tissue>
    </source>
</reference>
<organism evidence="1 2">
    <name type="scientific">Arachis duranensis</name>
    <name type="common">Wild peanut</name>
    <dbReference type="NCBI Taxonomy" id="130453"/>
    <lineage>
        <taxon>Eukaryota</taxon>
        <taxon>Viridiplantae</taxon>
        <taxon>Streptophyta</taxon>
        <taxon>Embryophyta</taxon>
        <taxon>Tracheophyta</taxon>
        <taxon>Spermatophyta</taxon>
        <taxon>Magnoliopsida</taxon>
        <taxon>eudicotyledons</taxon>
        <taxon>Gunneridae</taxon>
        <taxon>Pentapetalae</taxon>
        <taxon>rosids</taxon>
        <taxon>fabids</taxon>
        <taxon>Fabales</taxon>
        <taxon>Fabaceae</taxon>
        <taxon>Papilionoideae</taxon>
        <taxon>50 kb inversion clade</taxon>
        <taxon>dalbergioids sensu lato</taxon>
        <taxon>Dalbergieae</taxon>
        <taxon>Pterocarpus clade</taxon>
        <taxon>Arachis</taxon>
    </lineage>
</organism>
<reference evidence="1" key="1">
    <citation type="journal article" date="2016" name="Nat. Genet.">
        <title>The genome sequences of Arachis duranensis and Arachis ipaensis, the diploid ancestors of cultivated peanut.</title>
        <authorList>
            <person name="Bertioli D.J."/>
            <person name="Cannon S.B."/>
            <person name="Froenicke L."/>
            <person name="Huang G."/>
            <person name="Farmer A.D."/>
            <person name="Cannon E.K."/>
            <person name="Liu X."/>
            <person name="Gao D."/>
            <person name="Clevenger J."/>
            <person name="Dash S."/>
            <person name="Ren L."/>
            <person name="Moretzsohn M.C."/>
            <person name="Shirasawa K."/>
            <person name="Huang W."/>
            <person name="Vidigal B."/>
            <person name="Abernathy B."/>
            <person name="Chu Y."/>
            <person name="Niederhuth C.E."/>
            <person name="Umale P."/>
            <person name="Araujo A.C."/>
            <person name="Kozik A."/>
            <person name="Kim K.D."/>
            <person name="Burow M.D."/>
            <person name="Varshney R.K."/>
            <person name="Wang X."/>
            <person name="Zhang X."/>
            <person name="Barkley N."/>
            <person name="Guimaraes P.M."/>
            <person name="Isobe S."/>
            <person name="Guo B."/>
            <person name="Liao B."/>
            <person name="Stalker H.T."/>
            <person name="Schmitz R.J."/>
            <person name="Scheffler B.E."/>
            <person name="Leal-Bertioli S.C."/>
            <person name="Xun X."/>
            <person name="Jackson S.A."/>
            <person name="Michelmore R."/>
            <person name="Ozias-Akins P."/>
        </authorList>
    </citation>
    <scope>NUCLEOTIDE SEQUENCE [LARGE SCALE GENOMIC DNA]</scope>
    <source>
        <strain evidence="1">cv. V14167</strain>
    </source>
</reference>
<dbReference type="RefSeq" id="XP_052114072.1">
    <property type="nucleotide sequence ID" value="XM_052258112.1"/>
</dbReference>
<protein>
    <submittedName>
        <fullName evidence="2">Uncharacterized protein LOC110278394</fullName>
    </submittedName>
</protein>
<gene>
    <name evidence="2" type="primary">LOC110278394</name>
</gene>
<proteinExistence type="predicted"/>
<dbReference type="KEGG" id="adu:110278394"/>
<accession>A0A9C6TPD5</accession>
<dbReference type="GeneID" id="110278394"/>
<keyword evidence="1" id="KW-1185">Reference proteome</keyword>
<sequence length="188" mass="20452">MVKILTEVPNYFLVEVELSHLYHRGSVTKLSPSLASSIPLKLVVPLCVVTHHHLALNRAHAPFLSSLSSAAEAAGPELVIVVAPCLVTVSHSIQRLCCHCCARRRRRQKQLVPGLIVVVVFLLRLSPSASSSPSASFTQPEAGLQFACAFESNEKICQQNLPAKVKVAKAPNRLKIPHVHCCNTSKQL</sequence>
<dbReference type="AlphaFoldDB" id="A0A9C6TPD5"/>